<dbReference type="EMBL" id="JAIWYP010000003">
    <property type="protein sequence ID" value="KAH3849518.1"/>
    <property type="molecule type" value="Genomic_DNA"/>
</dbReference>
<reference evidence="1" key="1">
    <citation type="journal article" date="2019" name="bioRxiv">
        <title>The Genome of the Zebra Mussel, Dreissena polymorpha: A Resource for Invasive Species Research.</title>
        <authorList>
            <person name="McCartney M.A."/>
            <person name="Auch B."/>
            <person name="Kono T."/>
            <person name="Mallez S."/>
            <person name="Zhang Y."/>
            <person name="Obille A."/>
            <person name="Becker A."/>
            <person name="Abrahante J.E."/>
            <person name="Garbe J."/>
            <person name="Badalamenti J.P."/>
            <person name="Herman A."/>
            <person name="Mangelson H."/>
            <person name="Liachko I."/>
            <person name="Sullivan S."/>
            <person name="Sone E.D."/>
            <person name="Koren S."/>
            <person name="Silverstein K.A.T."/>
            <person name="Beckman K.B."/>
            <person name="Gohl D.M."/>
        </authorList>
    </citation>
    <scope>NUCLEOTIDE SEQUENCE</scope>
    <source>
        <strain evidence="1">Duluth1</strain>
        <tissue evidence="1">Whole animal</tissue>
    </source>
</reference>
<dbReference type="AlphaFoldDB" id="A0A9D4L0D8"/>
<comment type="caution">
    <text evidence="1">The sequence shown here is derived from an EMBL/GenBank/DDBJ whole genome shotgun (WGS) entry which is preliminary data.</text>
</comment>
<protein>
    <submittedName>
        <fullName evidence="1">Uncharacterized protein</fullName>
    </submittedName>
</protein>
<evidence type="ECO:0000313" key="1">
    <source>
        <dbReference type="EMBL" id="KAH3849518.1"/>
    </source>
</evidence>
<proteinExistence type="predicted"/>
<organism evidence="1 2">
    <name type="scientific">Dreissena polymorpha</name>
    <name type="common">Zebra mussel</name>
    <name type="synonym">Mytilus polymorpha</name>
    <dbReference type="NCBI Taxonomy" id="45954"/>
    <lineage>
        <taxon>Eukaryota</taxon>
        <taxon>Metazoa</taxon>
        <taxon>Spiralia</taxon>
        <taxon>Lophotrochozoa</taxon>
        <taxon>Mollusca</taxon>
        <taxon>Bivalvia</taxon>
        <taxon>Autobranchia</taxon>
        <taxon>Heteroconchia</taxon>
        <taxon>Euheterodonta</taxon>
        <taxon>Imparidentia</taxon>
        <taxon>Neoheterodontei</taxon>
        <taxon>Myida</taxon>
        <taxon>Dreissenoidea</taxon>
        <taxon>Dreissenidae</taxon>
        <taxon>Dreissena</taxon>
    </lineage>
</organism>
<keyword evidence="2" id="KW-1185">Reference proteome</keyword>
<dbReference type="Proteomes" id="UP000828390">
    <property type="component" value="Unassembled WGS sequence"/>
</dbReference>
<reference evidence="1" key="2">
    <citation type="submission" date="2020-11" db="EMBL/GenBank/DDBJ databases">
        <authorList>
            <person name="McCartney M.A."/>
            <person name="Auch B."/>
            <person name="Kono T."/>
            <person name="Mallez S."/>
            <person name="Becker A."/>
            <person name="Gohl D.M."/>
            <person name="Silverstein K.A.T."/>
            <person name="Koren S."/>
            <person name="Bechman K.B."/>
            <person name="Herman A."/>
            <person name="Abrahante J.E."/>
            <person name="Garbe J."/>
        </authorList>
    </citation>
    <scope>NUCLEOTIDE SEQUENCE</scope>
    <source>
        <strain evidence="1">Duluth1</strain>
        <tissue evidence="1">Whole animal</tissue>
    </source>
</reference>
<accession>A0A9D4L0D8</accession>
<sequence>MYIKLEERVAATVIAQHKIGNFQPRKKKRMYRQVQQRLKSLCMEYKTGDRELPNFLCAVGHSIRFG</sequence>
<gene>
    <name evidence="1" type="ORF">DPMN_091921</name>
</gene>
<evidence type="ECO:0000313" key="2">
    <source>
        <dbReference type="Proteomes" id="UP000828390"/>
    </source>
</evidence>
<name>A0A9D4L0D8_DREPO</name>